<dbReference type="EMBL" id="JAYMYQ010000009">
    <property type="protein sequence ID" value="KAK7314281.1"/>
    <property type="molecule type" value="Genomic_DNA"/>
</dbReference>
<reference evidence="1 2" key="1">
    <citation type="submission" date="2024-01" db="EMBL/GenBank/DDBJ databases">
        <title>The genomes of 5 underutilized Papilionoideae crops provide insights into root nodulation and disease resistanc.</title>
        <authorList>
            <person name="Jiang F."/>
        </authorList>
    </citation>
    <scope>NUCLEOTIDE SEQUENCE [LARGE SCALE GENOMIC DNA]</scope>
    <source>
        <strain evidence="1">LVBAO_FW01</strain>
        <tissue evidence="1">Leaves</tissue>
    </source>
</reference>
<dbReference type="AlphaFoldDB" id="A0AAN9KCP5"/>
<evidence type="ECO:0000313" key="2">
    <source>
        <dbReference type="Proteomes" id="UP001367508"/>
    </source>
</evidence>
<comment type="caution">
    <text evidence="1">The sequence shown here is derived from an EMBL/GenBank/DDBJ whole genome shotgun (WGS) entry which is preliminary data.</text>
</comment>
<accession>A0AAN9KCP5</accession>
<organism evidence="1 2">
    <name type="scientific">Canavalia gladiata</name>
    <name type="common">Sword bean</name>
    <name type="synonym">Dolichos gladiatus</name>
    <dbReference type="NCBI Taxonomy" id="3824"/>
    <lineage>
        <taxon>Eukaryota</taxon>
        <taxon>Viridiplantae</taxon>
        <taxon>Streptophyta</taxon>
        <taxon>Embryophyta</taxon>
        <taxon>Tracheophyta</taxon>
        <taxon>Spermatophyta</taxon>
        <taxon>Magnoliopsida</taxon>
        <taxon>eudicotyledons</taxon>
        <taxon>Gunneridae</taxon>
        <taxon>Pentapetalae</taxon>
        <taxon>rosids</taxon>
        <taxon>fabids</taxon>
        <taxon>Fabales</taxon>
        <taxon>Fabaceae</taxon>
        <taxon>Papilionoideae</taxon>
        <taxon>50 kb inversion clade</taxon>
        <taxon>NPAAA clade</taxon>
        <taxon>indigoferoid/millettioid clade</taxon>
        <taxon>Phaseoleae</taxon>
        <taxon>Canavalia</taxon>
    </lineage>
</organism>
<dbReference type="Proteomes" id="UP001367508">
    <property type="component" value="Unassembled WGS sequence"/>
</dbReference>
<proteinExistence type="predicted"/>
<gene>
    <name evidence="1" type="ORF">VNO77_39495</name>
</gene>
<evidence type="ECO:0000313" key="1">
    <source>
        <dbReference type="EMBL" id="KAK7314281.1"/>
    </source>
</evidence>
<sequence length="147" mass="16318">MVKDCCLSSAELQAGCMMSDGGATRFVLRNSILDFILPVPGPPKRRNMYTLSLSVSEWTLVQNEKRNRPIGNHNPNLSHYAALKLTCNSETHMQNKTIRTPLTYAHLSAHATKHHLASALHRPFCLSISALALNILITSQDKNSHQS</sequence>
<protein>
    <submittedName>
        <fullName evidence="1">Uncharacterized protein</fullName>
    </submittedName>
</protein>
<name>A0AAN9KCP5_CANGL</name>
<keyword evidence="2" id="KW-1185">Reference proteome</keyword>